<feature type="region of interest" description="Disordered" evidence="8">
    <location>
        <begin position="256"/>
        <end position="294"/>
    </location>
</feature>
<evidence type="ECO:0000256" key="7">
    <source>
        <dbReference type="ARBA" id="ARBA00041661"/>
    </source>
</evidence>
<evidence type="ECO:0000256" key="6">
    <source>
        <dbReference type="ARBA" id="ARBA00041108"/>
    </source>
</evidence>
<protein>
    <recommendedName>
        <fullName evidence="6">Endoplasmic reticulum lectin 1</fullName>
    </recommendedName>
    <alternativeName>
        <fullName evidence="7">ER lectin</fullName>
    </alternativeName>
</protein>
<comment type="function">
    <text evidence="5">Probable lectin that binds selectively to improperly folded lumenal proteins. May function in endoplasmic reticulum quality control and endoplasmic reticulum-associated degradation (ERAD) of both non-glycosylated proteins and glycoproteins.</text>
</comment>
<dbReference type="InterPro" id="IPR012913">
    <property type="entry name" value="OS9-like_dom"/>
</dbReference>
<evidence type="ECO:0000256" key="9">
    <source>
        <dbReference type="SAM" id="SignalP"/>
    </source>
</evidence>
<dbReference type="SUPFAM" id="SSF50911">
    <property type="entry name" value="Mannose 6-phosphate receptor domain"/>
    <property type="match status" value="2"/>
</dbReference>
<feature type="compositionally biased region" description="Basic and acidic residues" evidence="8">
    <location>
        <begin position="282"/>
        <end position="294"/>
    </location>
</feature>
<dbReference type="Gene3D" id="2.70.130.10">
    <property type="entry name" value="Mannose-6-phosphate receptor binding domain"/>
    <property type="match status" value="2"/>
</dbReference>
<dbReference type="InterPro" id="IPR044865">
    <property type="entry name" value="MRH_dom"/>
</dbReference>
<keyword evidence="3" id="KW-0256">Endoplasmic reticulum</keyword>
<feature type="region of interest" description="Disordered" evidence="8">
    <location>
        <begin position="148"/>
        <end position="167"/>
    </location>
</feature>
<dbReference type="PANTHER" id="PTHR15414">
    <property type="entry name" value="OS-9-RELATED"/>
    <property type="match status" value="1"/>
</dbReference>
<keyword evidence="2 9" id="KW-0732">Signal</keyword>
<dbReference type="GeneID" id="100378550"/>
<evidence type="ECO:0000313" key="12">
    <source>
        <dbReference type="RefSeq" id="XP_006825768.1"/>
    </source>
</evidence>
<dbReference type="RefSeq" id="XP_006825768.1">
    <property type="nucleotide sequence ID" value="XM_006825705.1"/>
</dbReference>
<evidence type="ECO:0000256" key="5">
    <source>
        <dbReference type="ARBA" id="ARBA00037585"/>
    </source>
</evidence>
<evidence type="ECO:0000259" key="10">
    <source>
        <dbReference type="PROSITE" id="PS51914"/>
    </source>
</evidence>
<evidence type="ECO:0000256" key="3">
    <source>
        <dbReference type="ARBA" id="ARBA00022824"/>
    </source>
</evidence>
<evidence type="ECO:0000313" key="11">
    <source>
        <dbReference type="Proteomes" id="UP000694865"/>
    </source>
</evidence>
<name>A0ABM0N0H7_SACKO</name>
<evidence type="ECO:0000256" key="8">
    <source>
        <dbReference type="SAM" id="MobiDB-lite"/>
    </source>
</evidence>
<feature type="compositionally biased region" description="Basic and acidic residues" evidence="8">
    <location>
        <begin position="150"/>
        <end position="167"/>
    </location>
</feature>
<organism evidence="11 12">
    <name type="scientific">Saccoglossus kowalevskii</name>
    <name type="common">Acorn worm</name>
    <dbReference type="NCBI Taxonomy" id="10224"/>
    <lineage>
        <taxon>Eukaryota</taxon>
        <taxon>Metazoa</taxon>
        <taxon>Hemichordata</taxon>
        <taxon>Enteropneusta</taxon>
        <taxon>Harrimaniidae</taxon>
        <taxon>Saccoglossus</taxon>
    </lineage>
</organism>
<dbReference type="PROSITE" id="PS51914">
    <property type="entry name" value="MRH"/>
    <property type="match status" value="2"/>
</dbReference>
<dbReference type="PANTHER" id="PTHR15414:SF0">
    <property type="entry name" value="ENDOPLASMIC RETICULUM LECTIN 1"/>
    <property type="match status" value="1"/>
</dbReference>
<feature type="domain" description="MRH" evidence="10">
    <location>
        <begin position="314"/>
        <end position="431"/>
    </location>
</feature>
<dbReference type="InterPro" id="IPR045149">
    <property type="entry name" value="OS-9-like"/>
</dbReference>
<dbReference type="Pfam" id="PF07915">
    <property type="entry name" value="PRKCSH"/>
    <property type="match status" value="2"/>
</dbReference>
<evidence type="ECO:0000256" key="4">
    <source>
        <dbReference type="ARBA" id="ARBA00023157"/>
    </source>
</evidence>
<feature type="signal peptide" evidence="9">
    <location>
        <begin position="1"/>
        <end position="24"/>
    </location>
</feature>
<keyword evidence="4" id="KW-1015">Disulfide bond</keyword>
<comment type="subcellular location">
    <subcellularLocation>
        <location evidence="1">Endoplasmic reticulum</location>
    </subcellularLocation>
</comment>
<dbReference type="InterPro" id="IPR009011">
    <property type="entry name" value="Man6P_isomerase_rcpt-bd_dom_sf"/>
</dbReference>
<feature type="domain" description="MRH" evidence="10">
    <location>
        <begin position="102"/>
        <end position="232"/>
    </location>
</feature>
<accession>A0ABM0N0H7</accession>
<sequence length="446" mass="51634">MTMALFSEYIFVASLSTLITNALSSEYGFFNIDETTFQLKWPGQTISMESDLISEEIIMKTLDNEQYRCLLPSNNEGREEQRIKNYHGPTAEELMEPLYKQLSCSYRIESYWNYELCHGKHVRQYHEEKESGQNIKLQEFYLGKFTKHKKTEEKDPEKNTEIPTKKIDGHDLPYYEVEMDDGTLCDLANNTPRKSKILYICEPTSKQEIYSFEEISTCEYELVVLTPNLCSNPSFKPKEVPVSEINCQPLAGSPMKPKGLRQLESEGNKAQYSSQTTQRHVLKPEQKKPLPVPKEEPVAEFTDTQLIRDFLNGDYCLHGGQGWWKYEFCYGKFAQQYHVEKTGRTTINLGYWNEKEHREWFKKVKKTRGLKSVYLYYGHGDICDMTGKPRNVQVKLKCKESKSPNAVSIYLVEPATCEYILGVESPLICKLLDTADEDGVLHPVLE</sequence>
<keyword evidence="11" id="KW-1185">Reference proteome</keyword>
<feature type="compositionally biased region" description="Polar residues" evidence="8">
    <location>
        <begin position="268"/>
        <end position="279"/>
    </location>
</feature>
<feature type="chain" id="PRO_5045748530" description="Endoplasmic reticulum lectin 1" evidence="9">
    <location>
        <begin position="25"/>
        <end position="446"/>
    </location>
</feature>
<evidence type="ECO:0000256" key="1">
    <source>
        <dbReference type="ARBA" id="ARBA00004240"/>
    </source>
</evidence>
<gene>
    <name evidence="12" type="primary">LOC100378550</name>
</gene>
<dbReference type="Proteomes" id="UP000694865">
    <property type="component" value="Unplaced"/>
</dbReference>
<proteinExistence type="predicted"/>
<evidence type="ECO:0000256" key="2">
    <source>
        <dbReference type="ARBA" id="ARBA00022729"/>
    </source>
</evidence>
<reference evidence="12" key="1">
    <citation type="submission" date="2025-08" db="UniProtKB">
        <authorList>
            <consortium name="RefSeq"/>
        </authorList>
    </citation>
    <scope>IDENTIFICATION</scope>
    <source>
        <tissue evidence="12">Testes</tissue>
    </source>
</reference>